<gene>
    <name evidence="2" type="ORF">DWY33_11080</name>
</gene>
<sequence>MKPIHLEQSFTERTQPVNAQSDPGVVFKSFSASQQSILSPYCSINYLRQKSEAFQSVYHVTFILCYTVLYVFLSLRCRFGRHRAEVHRTSCALVFALIRVRKH</sequence>
<feature type="transmembrane region" description="Helical" evidence="1">
    <location>
        <begin position="56"/>
        <end position="73"/>
    </location>
</feature>
<reference evidence="2 3" key="1">
    <citation type="submission" date="2018-08" db="EMBL/GenBank/DDBJ databases">
        <title>A genome reference for cultivated species of the human gut microbiota.</title>
        <authorList>
            <person name="Zou Y."/>
            <person name="Xue W."/>
            <person name="Luo G."/>
        </authorList>
    </citation>
    <scope>NUCLEOTIDE SEQUENCE [LARGE SCALE GENOMIC DNA]</scope>
    <source>
        <strain evidence="2 3">AF25-11</strain>
    </source>
</reference>
<evidence type="ECO:0000313" key="3">
    <source>
        <dbReference type="Proteomes" id="UP000283652"/>
    </source>
</evidence>
<evidence type="ECO:0000256" key="1">
    <source>
        <dbReference type="SAM" id="Phobius"/>
    </source>
</evidence>
<name>A0A412EYR7_9FIRM</name>
<keyword evidence="1" id="KW-1133">Transmembrane helix</keyword>
<dbReference type="AlphaFoldDB" id="A0A412EYR7"/>
<dbReference type="Proteomes" id="UP000283652">
    <property type="component" value="Unassembled WGS sequence"/>
</dbReference>
<evidence type="ECO:0000313" key="2">
    <source>
        <dbReference type="EMBL" id="RGR57743.1"/>
    </source>
</evidence>
<accession>A0A412EYR7</accession>
<comment type="caution">
    <text evidence="2">The sequence shown here is derived from an EMBL/GenBank/DDBJ whole genome shotgun (WGS) entry which is preliminary data.</text>
</comment>
<keyword evidence="1" id="KW-0472">Membrane</keyword>
<protein>
    <submittedName>
        <fullName evidence="2">Uncharacterized protein</fullName>
    </submittedName>
</protein>
<organism evidence="2 3">
    <name type="scientific">Dorea formicigenerans</name>
    <dbReference type="NCBI Taxonomy" id="39486"/>
    <lineage>
        <taxon>Bacteria</taxon>
        <taxon>Bacillati</taxon>
        <taxon>Bacillota</taxon>
        <taxon>Clostridia</taxon>
        <taxon>Lachnospirales</taxon>
        <taxon>Lachnospiraceae</taxon>
        <taxon>Dorea</taxon>
    </lineage>
</organism>
<keyword evidence="1" id="KW-0812">Transmembrane</keyword>
<dbReference type="EMBL" id="QRUK01000022">
    <property type="protein sequence ID" value="RGR57743.1"/>
    <property type="molecule type" value="Genomic_DNA"/>
</dbReference>
<proteinExistence type="predicted"/>